<evidence type="ECO:0000256" key="3">
    <source>
        <dbReference type="ARBA" id="ARBA00022777"/>
    </source>
</evidence>
<evidence type="ECO:0000259" key="4">
    <source>
        <dbReference type="Pfam" id="PF07804"/>
    </source>
</evidence>
<organism evidence="6 7">
    <name type="scientific">Paeniglutamicibacter psychrophenolicus</name>
    <dbReference type="NCBI Taxonomy" id="257454"/>
    <lineage>
        <taxon>Bacteria</taxon>
        <taxon>Bacillati</taxon>
        <taxon>Actinomycetota</taxon>
        <taxon>Actinomycetes</taxon>
        <taxon>Micrococcales</taxon>
        <taxon>Micrococcaceae</taxon>
        <taxon>Paeniglutamicibacter</taxon>
    </lineage>
</organism>
<evidence type="ECO:0000313" key="6">
    <source>
        <dbReference type="EMBL" id="MBP2372420.1"/>
    </source>
</evidence>
<sequence>MSGQFIGELNGDERTFDFTPARASIDHFGVGSRALSVAVPLVARPNRAHASRRRNFFEELLPEGDQLEFMLAMAGLRRRDTLAFLARFGRDIAGALQIWDADDPTEPQTPEARPVSEEDVQVLLTERAANPLANSGIQSKTSLAGVQPKIVLAQLDGGWHQVFGGFPSTHIVKPAVSSRPTEIFDEEYGTRFTRALGVASFDTHLANFGRTDALVIQRFDRDLAVPGGRVHQEDFNQVLGAAGNQKYQMYGGIVNLKRIAEVLRTHGEASDMRQLAVITTLGVAISNLDMHAKNLGLLHHADGHIALAPAYDFVPHGLREGLDGQLALAVNKKYPHATITKDDLVSELISWGLRGAKNIVDDTLEQVQAVAAREEPAAQAAAGLAENVNATVQNLLDGRAAGTGS</sequence>
<dbReference type="Pfam" id="PF07804">
    <property type="entry name" value="HipA_C"/>
    <property type="match status" value="1"/>
</dbReference>
<feature type="domain" description="HipA N-terminal subdomain 1" evidence="5">
    <location>
        <begin position="2"/>
        <end position="98"/>
    </location>
</feature>
<dbReference type="EMBL" id="JAGIOE010000001">
    <property type="protein sequence ID" value="MBP2372420.1"/>
    <property type="molecule type" value="Genomic_DNA"/>
</dbReference>
<gene>
    <name evidence="6" type="ORF">JOF46_000332</name>
</gene>
<name>A0ABS4W888_9MICC</name>
<keyword evidence="7" id="KW-1185">Reference proteome</keyword>
<dbReference type="EC" id="2.7.11.1" evidence="6"/>
<accession>A0ABS4W888</accession>
<evidence type="ECO:0000259" key="5">
    <source>
        <dbReference type="Pfam" id="PF13657"/>
    </source>
</evidence>
<evidence type="ECO:0000256" key="2">
    <source>
        <dbReference type="ARBA" id="ARBA00022679"/>
    </source>
</evidence>
<dbReference type="Pfam" id="PF13657">
    <property type="entry name" value="Couple_hipA"/>
    <property type="match status" value="1"/>
</dbReference>
<keyword evidence="2 6" id="KW-0808">Transferase</keyword>
<evidence type="ECO:0000313" key="7">
    <source>
        <dbReference type="Proteomes" id="UP000766570"/>
    </source>
</evidence>
<dbReference type="InterPro" id="IPR017508">
    <property type="entry name" value="HipA_N1"/>
</dbReference>
<dbReference type="GO" id="GO:0004674">
    <property type="term" value="F:protein serine/threonine kinase activity"/>
    <property type="evidence" value="ECO:0007669"/>
    <property type="project" value="UniProtKB-EC"/>
</dbReference>
<proteinExistence type="inferred from homology"/>
<keyword evidence="3 6" id="KW-0418">Kinase</keyword>
<dbReference type="InterPro" id="IPR052028">
    <property type="entry name" value="HipA_Ser/Thr_kinase"/>
</dbReference>
<comment type="similarity">
    <text evidence="1">Belongs to the HipA Ser/Thr kinase family.</text>
</comment>
<dbReference type="InterPro" id="IPR012893">
    <property type="entry name" value="HipA-like_C"/>
</dbReference>
<dbReference type="Proteomes" id="UP000766570">
    <property type="component" value="Unassembled WGS sequence"/>
</dbReference>
<evidence type="ECO:0000256" key="1">
    <source>
        <dbReference type="ARBA" id="ARBA00010164"/>
    </source>
</evidence>
<protein>
    <submittedName>
        <fullName evidence="6">Serine/threonine-protein kinase HipA</fullName>
        <ecNumber evidence="6">2.7.11.1</ecNumber>
    </submittedName>
</protein>
<dbReference type="PANTHER" id="PTHR37419">
    <property type="entry name" value="SERINE/THREONINE-PROTEIN KINASE TOXIN HIPA"/>
    <property type="match status" value="1"/>
</dbReference>
<feature type="domain" description="HipA-like C-terminal" evidence="4">
    <location>
        <begin position="141"/>
        <end position="369"/>
    </location>
</feature>
<reference evidence="6 7" key="1">
    <citation type="submission" date="2021-03" db="EMBL/GenBank/DDBJ databases">
        <title>Sequencing the genomes of 1000 actinobacteria strains.</title>
        <authorList>
            <person name="Klenk H.-P."/>
        </authorList>
    </citation>
    <scope>NUCLEOTIDE SEQUENCE [LARGE SCALE GENOMIC DNA]</scope>
    <source>
        <strain evidence="6 7">DSM 15454</strain>
    </source>
</reference>
<comment type="caution">
    <text evidence="6">The sequence shown here is derived from an EMBL/GenBank/DDBJ whole genome shotgun (WGS) entry which is preliminary data.</text>
</comment>
<dbReference type="RefSeq" id="WP_245347966.1">
    <property type="nucleotide sequence ID" value="NZ_BAAAMI010000020.1"/>
</dbReference>
<dbReference type="NCBIfam" id="TIGR03071">
    <property type="entry name" value="couple_hipA"/>
    <property type="match status" value="1"/>
</dbReference>
<dbReference type="PANTHER" id="PTHR37419:SF1">
    <property type="entry name" value="SERINE_THREONINE-PROTEIN KINASE TOXIN HIPA"/>
    <property type="match status" value="1"/>
</dbReference>